<gene>
    <name evidence="6" type="ORF">GCM10023318_12370</name>
</gene>
<dbReference type="PANTHER" id="PTHR30055">
    <property type="entry name" value="HTH-TYPE TRANSCRIPTIONAL REGULATOR RUTR"/>
    <property type="match status" value="1"/>
</dbReference>
<keyword evidence="7" id="KW-1185">Reference proteome</keyword>
<evidence type="ECO:0000256" key="1">
    <source>
        <dbReference type="ARBA" id="ARBA00023015"/>
    </source>
</evidence>
<dbReference type="SUPFAM" id="SSF48498">
    <property type="entry name" value="Tetracyclin repressor-like, C-terminal domain"/>
    <property type="match status" value="1"/>
</dbReference>
<evidence type="ECO:0000256" key="4">
    <source>
        <dbReference type="PROSITE-ProRule" id="PRU00335"/>
    </source>
</evidence>
<dbReference type="Pfam" id="PF00440">
    <property type="entry name" value="TetR_N"/>
    <property type="match status" value="1"/>
</dbReference>
<dbReference type="PROSITE" id="PS50977">
    <property type="entry name" value="HTH_TETR_2"/>
    <property type="match status" value="1"/>
</dbReference>
<evidence type="ECO:0000256" key="2">
    <source>
        <dbReference type="ARBA" id="ARBA00023125"/>
    </source>
</evidence>
<dbReference type="EMBL" id="BAABJM010000001">
    <property type="protein sequence ID" value="GAA5046695.1"/>
    <property type="molecule type" value="Genomic_DNA"/>
</dbReference>
<keyword evidence="2 4" id="KW-0238">DNA-binding</keyword>
<dbReference type="InterPro" id="IPR050109">
    <property type="entry name" value="HTH-type_TetR-like_transc_reg"/>
</dbReference>
<sequence length="200" mass="21633">MTATRRRNPRGTGSRLREEILAAATELLDADGGERAVTLRAVARKAGIAAPSIYSHYLDQPAIIYDVARQAFTELCRALRTAVDQAGADPDARLDAACTAYLNFATDHPMRYRTMFGTAWNSVAAAKDSAELGEEAVTMLAECLADCVRQGHCSSADPATDAVALWLGLHGLAHQRSLSHSYRWPGDIVQRITSPLSHLV</sequence>
<evidence type="ECO:0000313" key="7">
    <source>
        <dbReference type="Proteomes" id="UP001500603"/>
    </source>
</evidence>
<dbReference type="Gene3D" id="1.10.357.10">
    <property type="entry name" value="Tetracycline Repressor, domain 2"/>
    <property type="match status" value="1"/>
</dbReference>
<evidence type="ECO:0000259" key="5">
    <source>
        <dbReference type="PROSITE" id="PS50977"/>
    </source>
</evidence>
<feature type="DNA-binding region" description="H-T-H motif" evidence="4">
    <location>
        <begin position="38"/>
        <end position="57"/>
    </location>
</feature>
<dbReference type="PANTHER" id="PTHR30055:SF239">
    <property type="entry name" value="TRANSCRIPTIONAL REGULATORY PROTEIN"/>
    <property type="match status" value="1"/>
</dbReference>
<dbReference type="InterPro" id="IPR025996">
    <property type="entry name" value="MT1864/Rv1816-like_C"/>
</dbReference>
<keyword evidence="3" id="KW-0804">Transcription</keyword>
<dbReference type="SUPFAM" id="SSF46689">
    <property type="entry name" value="Homeodomain-like"/>
    <property type="match status" value="1"/>
</dbReference>
<dbReference type="RefSeq" id="WP_345494051.1">
    <property type="nucleotide sequence ID" value="NZ_BAABJM010000001.1"/>
</dbReference>
<name>A0ABP9JXT8_9NOCA</name>
<reference evidence="7" key="1">
    <citation type="journal article" date="2019" name="Int. J. Syst. Evol. Microbiol.">
        <title>The Global Catalogue of Microorganisms (GCM) 10K type strain sequencing project: providing services to taxonomists for standard genome sequencing and annotation.</title>
        <authorList>
            <consortium name="The Broad Institute Genomics Platform"/>
            <consortium name="The Broad Institute Genome Sequencing Center for Infectious Disease"/>
            <person name="Wu L."/>
            <person name="Ma J."/>
        </authorList>
    </citation>
    <scope>NUCLEOTIDE SEQUENCE [LARGE SCALE GENOMIC DNA]</scope>
    <source>
        <strain evidence="7">JCM 18298</strain>
    </source>
</reference>
<dbReference type="InterPro" id="IPR001647">
    <property type="entry name" value="HTH_TetR"/>
</dbReference>
<evidence type="ECO:0000256" key="3">
    <source>
        <dbReference type="ARBA" id="ARBA00023163"/>
    </source>
</evidence>
<organism evidence="6 7">
    <name type="scientific">Nocardia callitridis</name>
    <dbReference type="NCBI Taxonomy" id="648753"/>
    <lineage>
        <taxon>Bacteria</taxon>
        <taxon>Bacillati</taxon>
        <taxon>Actinomycetota</taxon>
        <taxon>Actinomycetes</taxon>
        <taxon>Mycobacteriales</taxon>
        <taxon>Nocardiaceae</taxon>
        <taxon>Nocardia</taxon>
    </lineage>
</organism>
<dbReference type="InterPro" id="IPR036271">
    <property type="entry name" value="Tet_transcr_reg_TetR-rel_C_sf"/>
</dbReference>
<protein>
    <submittedName>
        <fullName evidence="6">TetR/AcrR family transcriptional regulator</fullName>
    </submittedName>
</protein>
<dbReference type="Proteomes" id="UP001500603">
    <property type="component" value="Unassembled WGS sequence"/>
</dbReference>
<feature type="domain" description="HTH tetR-type" evidence="5">
    <location>
        <begin position="14"/>
        <end position="75"/>
    </location>
</feature>
<evidence type="ECO:0000313" key="6">
    <source>
        <dbReference type="EMBL" id="GAA5046695.1"/>
    </source>
</evidence>
<dbReference type="Pfam" id="PF13305">
    <property type="entry name" value="TetR_C_33"/>
    <property type="match status" value="1"/>
</dbReference>
<accession>A0ABP9JXT8</accession>
<proteinExistence type="predicted"/>
<dbReference type="InterPro" id="IPR009057">
    <property type="entry name" value="Homeodomain-like_sf"/>
</dbReference>
<keyword evidence="1" id="KW-0805">Transcription regulation</keyword>
<comment type="caution">
    <text evidence="6">The sequence shown here is derived from an EMBL/GenBank/DDBJ whole genome shotgun (WGS) entry which is preliminary data.</text>
</comment>